<reference evidence="1" key="1">
    <citation type="journal article" date="2014" name="Front. Microbiol.">
        <title>High frequency of phylogenetically diverse reductive dehalogenase-homologous genes in deep subseafloor sedimentary metagenomes.</title>
        <authorList>
            <person name="Kawai M."/>
            <person name="Futagami T."/>
            <person name="Toyoda A."/>
            <person name="Takaki Y."/>
            <person name="Nishi S."/>
            <person name="Hori S."/>
            <person name="Arai W."/>
            <person name="Tsubouchi T."/>
            <person name="Morono Y."/>
            <person name="Uchiyama I."/>
            <person name="Ito T."/>
            <person name="Fujiyama A."/>
            <person name="Inagaki F."/>
            <person name="Takami H."/>
        </authorList>
    </citation>
    <scope>NUCLEOTIDE SEQUENCE</scope>
    <source>
        <strain evidence="1">Expedition CK06-06</strain>
    </source>
</reference>
<name>X1U1S5_9ZZZZ</name>
<comment type="caution">
    <text evidence="1">The sequence shown here is derived from an EMBL/GenBank/DDBJ whole genome shotgun (WGS) entry which is preliminary data.</text>
</comment>
<dbReference type="AlphaFoldDB" id="X1U1S5"/>
<accession>X1U1S5</accession>
<proteinExistence type="predicted"/>
<evidence type="ECO:0000313" key="1">
    <source>
        <dbReference type="EMBL" id="GAI86254.1"/>
    </source>
</evidence>
<sequence length="34" mass="3715">MVMYPTIKHSLDIETNGSYSKAVTGIIIITLAFS</sequence>
<organism evidence="1">
    <name type="scientific">marine sediment metagenome</name>
    <dbReference type="NCBI Taxonomy" id="412755"/>
    <lineage>
        <taxon>unclassified sequences</taxon>
        <taxon>metagenomes</taxon>
        <taxon>ecological metagenomes</taxon>
    </lineage>
</organism>
<feature type="non-terminal residue" evidence="1">
    <location>
        <position position="34"/>
    </location>
</feature>
<protein>
    <submittedName>
        <fullName evidence="1">Uncharacterized protein</fullName>
    </submittedName>
</protein>
<dbReference type="EMBL" id="BARW01006100">
    <property type="protein sequence ID" value="GAI86254.1"/>
    <property type="molecule type" value="Genomic_DNA"/>
</dbReference>
<gene>
    <name evidence="1" type="ORF">S12H4_12788</name>
</gene>